<evidence type="ECO:0000313" key="4">
    <source>
        <dbReference type="EMBL" id="QTH63277.1"/>
    </source>
</evidence>
<dbReference type="InterPro" id="IPR013655">
    <property type="entry name" value="PAS_fold_3"/>
</dbReference>
<dbReference type="InterPro" id="IPR001633">
    <property type="entry name" value="EAL_dom"/>
</dbReference>
<keyword evidence="5" id="KW-1185">Reference proteome</keyword>
<dbReference type="Pfam" id="PF00990">
    <property type="entry name" value="GGDEF"/>
    <property type="match status" value="1"/>
</dbReference>
<dbReference type="InterPro" id="IPR001610">
    <property type="entry name" value="PAC"/>
</dbReference>
<dbReference type="Gene3D" id="3.30.450.20">
    <property type="entry name" value="PAS domain"/>
    <property type="match status" value="2"/>
</dbReference>
<dbReference type="PANTHER" id="PTHR44757">
    <property type="entry name" value="DIGUANYLATE CYCLASE DGCP"/>
    <property type="match status" value="1"/>
</dbReference>
<dbReference type="PROSITE" id="PS50883">
    <property type="entry name" value="EAL"/>
    <property type="match status" value="1"/>
</dbReference>
<dbReference type="SUPFAM" id="SSF55785">
    <property type="entry name" value="PYP-like sensor domain (PAS domain)"/>
    <property type="match status" value="2"/>
</dbReference>
<dbReference type="NCBIfam" id="TIGR00229">
    <property type="entry name" value="sensory_box"/>
    <property type="match status" value="1"/>
</dbReference>
<dbReference type="InterPro" id="IPR052155">
    <property type="entry name" value="Biofilm_reg_signaling"/>
</dbReference>
<dbReference type="InterPro" id="IPR029787">
    <property type="entry name" value="Nucleotide_cyclase"/>
</dbReference>
<dbReference type="InterPro" id="IPR035965">
    <property type="entry name" value="PAS-like_dom_sf"/>
</dbReference>
<gene>
    <name evidence="4" type="ORF">J1N51_11095</name>
</gene>
<evidence type="ECO:0000313" key="5">
    <source>
        <dbReference type="Proteomes" id="UP000682739"/>
    </source>
</evidence>
<feature type="domain" description="EAL" evidence="2">
    <location>
        <begin position="454"/>
        <end position="706"/>
    </location>
</feature>
<dbReference type="RefSeq" id="WP_208831334.1">
    <property type="nucleotide sequence ID" value="NZ_CP072110.1"/>
</dbReference>
<dbReference type="PROSITE" id="PS50887">
    <property type="entry name" value="GGDEF"/>
    <property type="match status" value="1"/>
</dbReference>
<dbReference type="PROSITE" id="PS50113">
    <property type="entry name" value="PAC"/>
    <property type="match status" value="2"/>
</dbReference>
<evidence type="ECO:0000259" key="2">
    <source>
        <dbReference type="PROSITE" id="PS50883"/>
    </source>
</evidence>
<dbReference type="CDD" id="cd01948">
    <property type="entry name" value="EAL"/>
    <property type="match status" value="1"/>
</dbReference>
<dbReference type="Gene3D" id="3.20.20.450">
    <property type="entry name" value="EAL domain"/>
    <property type="match status" value="1"/>
</dbReference>
<organism evidence="4 5">
    <name type="scientific">Psychrosphaera ytuae</name>
    <dbReference type="NCBI Taxonomy" id="2820710"/>
    <lineage>
        <taxon>Bacteria</taxon>
        <taxon>Pseudomonadati</taxon>
        <taxon>Pseudomonadota</taxon>
        <taxon>Gammaproteobacteria</taxon>
        <taxon>Alteromonadales</taxon>
        <taxon>Pseudoalteromonadaceae</taxon>
        <taxon>Psychrosphaera</taxon>
    </lineage>
</organism>
<dbReference type="AlphaFoldDB" id="A0A975DA02"/>
<accession>A0A975DA02</accession>
<dbReference type="PANTHER" id="PTHR44757:SF2">
    <property type="entry name" value="BIOFILM ARCHITECTURE MAINTENANCE PROTEIN MBAA"/>
    <property type="match status" value="1"/>
</dbReference>
<dbReference type="InterPro" id="IPR000014">
    <property type="entry name" value="PAS"/>
</dbReference>
<dbReference type="Gene3D" id="3.30.70.270">
    <property type="match status" value="1"/>
</dbReference>
<dbReference type="SMART" id="SM00052">
    <property type="entry name" value="EAL"/>
    <property type="match status" value="1"/>
</dbReference>
<dbReference type="SMART" id="SM00267">
    <property type="entry name" value="GGDEF"/>
    <property type="match status" value="1"/>
</dbReference>
<name>A0A975DA02_9GAMM</name>
<dbReference type="SUPFAM" id="SSF141868">
    <property type="entry name" value="EAL domain-like"/>
    <property type="match status" value="1"/>
</dbReference>
<dbReference type="EMBL" id="CP072110">
    <property type="protein sequence ID" value="QTH63277.1"/>
    <property type="molecule type" value="Genomic_DNA"/>
</dbReference>
<protein>
    <submittedName>
        <fullName evidence="4">EAL domain-containing protein</fullName>
    </submittedName>
</protein>
<dbReference type="InterPro" id="IPR035919">
    <property type="entry name" value="EAL_sf"/>
</dbReference>
<dbReference type="NCBIfam" id="TIGR00254">
    <property type="entry name" value="GGDEF"/>
    <property type="match status" value="1"/>
</dbReference>
<dbReference type="InterPro" id="IPR000160">
    <property type="entry name" value="GGDEF_dom"/>
</dbReference>
<dbReference type="CDD" id="cd01949">
    <property type="entry name" value="GGDEF"/>
    <property type="match status" value="1"/>
</dbReference>
<reference evidence="4" key="1">
    <citation type="submission" date="2021-03" db="EMBL/GenBank/DDBJ databases">
        <title>Description of Psychrosphaera ytuae sp. nov. isolated from deep sea sediment of South China Sea.</title>
        <authorList>
            <person name="Zhang J."/>
            <person name="Xu X.-D."/>
        </authorList>
    </citation>
    <scope>NUCLEOTIDE SEQUENCE</scope>
    <source>
        <strain evidence="4">MTZ26</strain>
    </source>
</reference>
<dbReference type="CDD" id="cd00130">
    <property type="entry name" value="PAS"/>
    <property type="match status" value="1"/>
</dbReference>
<dbReference type="KEGG" id="psym:J1N51_11095"/>
<evidence type="ECO:0000259" key="3">
    <source>
        <dbReference type="PROSITE" id="PS50887"/>
    </source>
</evidence>
<sequence>MTNSDAEYLKKALLRERNARKESEQILLEKSRSLYESQVAVKQAQRKLELALWASNESIWEWHVESGNFVVRRFNRFSDSTVDFTYTLDEFFATIHPDDFENYRLQWRLHLDGCSENLDITFRALREGEYKWIRLRGRVVEESPEGLPRRLLGTSKDITELRNAERSSRLMASAFSSSRDAMLILQRDKKIIEANAAFYQLIGEKVNKSNLDFNDYIKLSEEHIQELKFHERVSEESEVRTVSGQITPVEVTYSKFMFEEGSSSYLVAVVRDMTERKNAEKHLQQMAMYDSLTGLLNRNAFQQKLSDPNVAPERYSVLFIDLDGFKAVNDTMSHEKGDELLVAVSSLLGDDCLGHSITARWGGDEFIVATETTDEQQIITFCRDVINGMKRIGKEMQLPVAVSASIGIALFPDNADDHQSLIRAADAAMYQAKSLGKSAYVFYDESVEKQAQEKISLLAELKKAIDNNSLDFHLQGQFDQTDSPSGAELLCRWNSPIHGFVSPAVFIPLAEENGLAFELGNLAIDNAIRFVQILDEFGYNLRVAVNISPLHLMHPDFVTVLQEKIAASGLYPNRFELEVTESSFLGDEIRAGNIINELRKMGYKMAMDDFGTGYSSLSYIRKLDFDVIKIDRAFVTDLESDYKAQLLLQGIISICNELGVETVAEGIETQEQMDMLQRMGVTSFQGFYLGRPVPIEAFIDSLKKAE</sequence>
<dbReference type="Pfam" id="PF08447">
    <property type="entry name" value="PAS_3"/>
    <property type="match status" value="1"/>
</dbReference>
<dbReference type="Pfam" id="PF13426">
    <property type="entry name" value="PAS_9"/>
    <property type="match status" value="1"/>
</dbReference>
<dbReference type="SUPFAM" id="SSF55073">
    <property type="entry name" value="Nucleotide cyclase"/>
    <property type="match status" value="1"/>
</dbReference>
<dbReference type="InterPro" id="IPR043128">
    <property type="entry name" value="Rev_trsase/Diguanyl_cyclase"/>
</dbReference>
<dbReference type="Pfam" id="PF00563">
    <property type="entry name" value="EAL"/>
    <property type="match status" value="1"/>
</dbReference>
<feature type="domain" description="PAC" evidence="1">
    <location>
        <begin position="233"/>
        <end position="285"/>
    </location>
</feature>
<evidence type="ECO:0000259" key="1">
    <source>
        <dbReference type="PROSITE" id="PS50113"/>
    </source>
</evidence>
<dbReference type="Proteomes" id="UP000682739">
    <property type="component" value="Chromosome"/>
</dbReference>
<dbReference type="SMART" id="SM00086">
    <property type="entry name" value="PAC"/>
    <property type="match status" value="2"/>
</dbReference>
<feature type="domain" description="GGDEF" evidence="3">
    <location>
        <begin position="313"/>
        <end position="445"/>
    </location>
</feature>
<proteinExistence type="predicted"/>
<feature type="domain" description="PAC" evidence="1">
    <location>
        <begin position="116"/>
        <end position="170"/>
    </location>
</feature>
<dbReference type="InterPro" id="IPR000700">
    <property type="entry name" value="PAS-assoc_C"/>
</dbReference>